<evidence type="ECO:0000313" key="8">
    <source>
        <dbReference type="Proteomes" id="UP001140217"/>
    </source>
</evidence>
<reference evidence="7" key="1">
    <citation type="submission" date="2022-07" db="EMBL/GenBank/DDBJ databases">
        <title>Phylogenomic reconstructions and comparative analyses of Kickxellomycotina fungi.</title>
        <authorList>
            <person name="Reynolds N.K."/>
            <person name="Stajich J.E."/>
            <person name="Barry K."/>
            <person name="Grigoriev I.V."/>
            <person name="Crous P."/>
            <person name="Smith M.E."/>
        </authorList>
    </citation>
    <scope>NUCLEOTIDE SEQUENCE</scope>
    <source>
        <strain evidence="7">NBRC 105414</strain>
    </source>
</reference>
<protein>
    <recommendedName>
        <fullName evidence="6">Calcineurin-like phosphoesterase domain-containing protein</fullName>
    </recommendedName>
</protein>
<keyword evidence="3 5" id="KW-1133">Transmembrane helix</keyword>
<keyword evidence="8" id="KW-1185">Reference proteome</keyword>
<keyword evidence="2 5" id="KW-0812">Transmembrane</keyword>
<comment type="caution">
    <text evidence="7">The sequence shown here is derived from an EMBL/GenBank/DDBJ whole genome shotgun (WGS) entry which is preliminary data.</text>
</comment>
<dbReference type="GO" id="GO:0006506">
    <property type="term" value="P:GPI anchor biosynthetic process"/>
    <property type="evidence" value="ECO:0007669"/>
    <property type="project" value="InterPro"/>
</dbReference>
<evidence type="ECO:0000256" key="3">
    <source>
        <dbReference type="ARBA" id="ARBA00022989"/>
    </source>
</evidence>
<dbReference type="SUPFAM" id="SSF56300">
    <property type="entry name" value="Metallo-dependent phosphatases"/>
    <property type="match status" value="1"/>
</dbReference>
<dbReference type="InterPro" id="IPR029052">
    <property type="entry name" value="Metallo-depent_PP-like"/>
</dbReference>
<dbReference type="Pfam" id="PF00149">
    <property type="entry name" value="Metallophos"/>
    <property type="match status" value="1"/>
</dbReference>
<feature type="domain" description="Calcineurin-like phosphoesterase" evidence="6">
    <location>
        <begin position="49"/>
        <end position="278"/>
    </location>
</feature>
<dbReference type="AlphaFoldDB" id="A0A9W8HMD0"/>
<feature type="transmembrane region" description="Helical" evidence="5">
    <location>
        <begin position="421"/>
        <end position="442"/>
    </location>
</feature>
<keyword evidence="4 5" id="KW-0472">Membrane</keyword>
<dbReference type="InterPro" id="IPR033308">
    <property type="entry name" value="PGAP5/Cdc1/Ted1"/>
</dbReference>
<dbReference type="GO" id="GO:0016020">
    <property type="term" value="C:membrane"/>
    <property type="evidence" value="ECO:0007669"/>
    <property type="project" value="UniProtKB-SubCell"/>
</dbReference>
<dbReference type="GO" id="GO:0005783">
    <property type="term" value="C:endoplasmic reticulum"/>
    <property type="evidence" value="ECO:0007669"/>
    <property type="project" value="TreeGrafter"/>
</dbReference>
<evidence type="ECO:0000256" key="5">
    <source>
        <dbReference type="SAM" id="Phobius"/>
    </source>
</evidence>
<evidence type="ECO:0000256" key="2">
    <source>
        <dbReference type="ARBA" id="ARBA00022692"/>
    </source>
</evidence>
<dbReference type="InterPro" id="IPR004843">
    <property type="entry name" value="Calcineurin-like_PHP"/>
</dbReference>
<dbReference type="PANTHER" id="PTHR13315:SF4">
    <property type="entry name" value="METALLOPHOSPHOESTERASE, ISOFORM E"/>
    <property type="match status" value="1"/>
</dbReference>
<name>A0A9W8HMD0_9FUNG</name>
<comment type="subcellular location">
    <subcellularLocation>
        <location evidence="1">Membrane</location>
        <topology evidence="1">Multi-pass membrane protein</topology>
    </subcellularLocation>
</comment>
<evidence type="ECO:0000313" key="7">
    <source>
        <dbReference type="EMBL" id="KAJ2784363.1"/>
    </source>
</evidence>
<proteinExistence type="predicted"/>
<feature type="transmembrane region" description="Helical" evidence="5">
    <location>
        <begin position="345"/>
        <end position="364"/>
    </location>
</feature>
<sequence>MYPGRRVVRLLRLLWAALLLYGELGIYYHRVGRCQWPDGAEAAGNGVARIAVVADPQIVDHYSYGQTGLLLRVVEFFTDIYMRKSYVVLQQLRRPEAAVFLGDLMDGGREWGDADWESEYQRYRSIFVNRRPNEMRVYEMAGNHDIGIGNTVVEPALARFLKRVGPTNQVFEAGGYQIALLDTLTLLSDDARVSNGSRQMVEWLAEQRQSKGAKPRILFTHVPLWRPDGTPCGPLRQSRRDALIDASGYQFRNELFENTTRHLLDAIQPDAVLSGDDHDTCTVVHTVPATGKRAPEYTIGAFGWASGTPVASYGLLTLHPGSEDGVQPPRFALRNCFLPYQLGIYMWYLGALAATLMAAAASGFQRPWSSFGQQFGQLRAAAEVDKARTRANDAAYLPLPATARAGWHAARLPFARHAVRIVVEVAALAVPLYAALLLFFYIV</sequence>
<evidence type="ECO:0000256" key="1">
    <source>
        <dbReference type="ARBA" id="ARBA00004141"/>
    </source>
</evidence>
<organism evidence="7 8">
    <name type="scientific">Coemansia javaensis</name>
    <dbReference type="NCBI Taxonomy" id="2761396"/>
    <lineage>
        <taxon>Eukaryota</taxon>
        <taxon>Fungi</taxon>
        <taxon>Fungi incertae sedis</taxon>
        <taxon>Zoopagomycota</taxon>
        <taxon>Kickxellomycotina</taxon>
        <taxon>Kickxellomycetes</taxon>
        <taxon>Kickxellales</taxon>
        <taxon>Kickxellaceae</taxon>
        <taxon>Coemansia</taxon>
    </lineage>
</organism>
<dbReference type="EMBL" id="JANBUL010000028">
    <property type="protein sequence ID" value="KAJ2784363.1"/>
    <property type="molecule type" value="Genomic_DNA"/>
</dbReference>
<evidence type="ECO:0000256" key="4">
    <source>
        <dbReference type="ARBA" id="ARBA00023136"/>
    </source>
</evidence>
<evidence type="ECO:0000259" key="6">
    <source>
        <dbReference type="Pfam" id="PF00149"/>
    </source>
</evidence>
<gene>
    <name evidence="7" type="ORF">H4R18_001167</name>
</gene>
<dbReference type="OrthoDB" id="5977743at2759"/>
<dbReference type="GO" id="GO:0016787">
    <property type="term" value="F:hydrolase activity"/>
    <property type="evidence" value="ECO:0007669"/>
    <property type="project" value="InterPro"/>
</dbReference>
<dbReference type="Proteomes" id="UP001140217">
    <property type="component" value="Unassembled WGS sequence"/>
</dbReference>
<dbReference type="PANTHER" id="PTHR13315">
    <property type="entry name" value="METALLO PHOSPHOESTERASE RELATED"/>
    <property type="match status" value="1"/>
</dbReference>
<accession>A0A9W8HMD0</accession>
<dbReference type="Gene3D" id="3.60.21.10">
    <property type="match status" value="1"/>
</dbReference>